<reference evidence="14 15" key="1">
    <citation type="journal article" date="2004" name="Nature">
        <title>Genome evolution in yeasts.</title>
        <authorList>
            <consortium name="Genolevures"/>
            <person name="Dujon B."/>
            <person name="Sherman D."/>
            <person name="Fischer G."/>
            <person name="Durrens P."/>
            <person name="Casaregola S."/>
            <person name="Lafontaine I."/>
            <person name="de Montigny J."/>
            <person name="Marck C."/>
            <person name="Neuveglise C."/>
            <person name="Talla E."/>
            <person name="Goffard N."/>
            <person name="Frangeul L."/>
            <person name="Aigle M."/>
            <person name="Anthouard V."/>
            <person name="Babour A."/>
            <person name="Barbe V."/>
            <person name="Barnay S."/>
            <person name="Blanchin S."/>
            <person name="Beckerich J.M."/>
            <person name="Beyne E."/>
            <person name="Bleykasten C."/>
            <person name="Boisrame A."/>
            <person name="Boyer J."/>
            <person name="Cattolico L."/>
            <person name="Confanioleri F."/>
            <person name="de Daruvar A."/>
            <person name="Despons L."/>
            <person name="Fabre E."/>
            <person name="Fairhead C."/>
            <person name="Ferry-Dumazet H."/>
            <person name="Groppi A."/>
            <person name="Hantraye F."/>
            <person name="Hennequin C."/>
            <person name="Jauniaux N."/>
            <person name="Joyet P."/>
            <person name="Kachouri R."/>
            <person name="Kerrest A."/>
            <person name="Koszul R."/>
            <person name="Lemaire M."/>
            <person name="Lesur I."/>
            <person name="Ma L."/>
            <person name="Muller H."/>
            <person name="Nicaud J.M."/>
            <person name="Nikolski M."/>
            <person name="Oztas S."/>
            <person name="Ozier-Kalogeropoulos O."/>
            <person name="Pellenz S."/>
            <person name="Potier S."/>
            <person name="Richard G.F."/>
            <person name="Straub M.L."/>
            <person name="Suleau A."/>
            <person name="Swennene D."/>
            <person name="Tekaia F."/>
            <person name="Wesolowski-Louvel M."/>
            <person name="Westhof E."/>
            <person name="Wirth B."/>
            <person name="Zeniou-Meyer M."/>
            <person name="Zivanovic I."/>
            <person name="Bolotin-Fukuhara M."/>
            <person name="Thierry A."/>
            <person name="Bouchier C."/>
            <person name="Caudron B."/>
            <person name="Scarpelli C."/>
            <person name="Gaillardin C."/>
            <person name="Weissenbach J."/>
            <person name="Wincker P."/>
            <person name="Souciet J.L."/>
        </authorList>
    </citation>
    <scope>NUCLEOTIDE SEQUENCE [LARGE SCALE GENOMIC DNA]</scope>
    <source>
        <strain evidence="15">ATCC 8585 / CBS 2359 / DSM 70799 / NBRC 1267 / NRRL Y-1140 / WM37</strain>
    </source>
</reference>
<dbReference type="GO" id="GO:0005524">
    <property type="term" value="F:ATP binding"/>
    <property type="evidence" value="ECO:0007669"/>
    <property type="project" value="UniProtKB-KW"/>
</dbReference>
<comment type="subcellular location">
    <subcellularLocation>
        <location evidence="1">Mitochondrion</location>
    </subcellularLocation>
</comment>
<dbReference type="Proteomes" id="UP000000598">
    <property type="component" value="Chromosome F"/>
</dbReference>
<dbReference type="InterPro" id="IPR000924">
    <property type="entry name" value="Glu/Gln-tRNA-synth"/>
</dbReference>
<name>Q6CKU8_KLULA</name>
<dbReference type="PRINTS" id="PR00987">
    <property type="entry name" value="TRNASYNTHGLU"/>
</dbReference>
<dbReference type="Pfam" id="PF19269">
    <property type="entry name" value="Anticodon_2"/>
    <property type="match status" value="1"/>
</dbReference>
<dbReference type="InterPro" id="IPR049940">
    <property type="entry name" value="GluQ/Sye"/>
</dbReference>
<dbReference type="InterPro" id="IPR014729">
    <property type="entry name" value="Rossmann-like_a/b/a_fold"/>
</dbReference>
<dbReference type="InterPro" id="IPR004527">
    <property type="entry name" value="Glu-tRNA-ligase_bac/mito"/>
</dbReference>
<dbReference type="InterPro" id="IPR008925">
    <property type="entry name" value="aa_tRNA-synth_I_cd-bd_sf"/>
</dbReference>
<dbReference type="eggNOG" id="KOG1149">
    <property type="taxonomic scope" value="Eukaryota"/>
</dbReference>
<dbReference type="FunCoup" id="Q6CKU8">
    <property type="interactions" value="751"/>
</dbReference>
<dbReference type="KEGG" id="kla:KLLA0_F07975g"/>
<dbReference type="OMA" id="HGATNVM"/>
<dbReference type="PANTHER" id="PTHR43311:SF2">
    <property type="entry name" value="GLUTAMATE--TRNA LIGASE, MITOCHONDRIAL-RELATED"/>
    <property type="match status" value="1"/>
</dbReference>
<evidence type="ECO:0000256" key="3">
    <source>
        <dbReference type="ARBA" id="ARBA00012835"/>
    </source>
</evidence>
<evidence type="ECO:0000313" key="14">
    <source>
        <dbReference type="EMBL" id="CAG98149.1"/>
    </source>
</evidence>
<proteinExistence type="inferred from homology"/>
<keyword evidence="7 11" id="KW-0648">Protein biosynthesis</keyword>
<dbReference type="Gene3D" id="3.40.50.620">
    <property type="entry name" value="HUPs"/>
    <property type="match status" value="1"/>
</dbReference>
<keyword evidence="8 11" id="KW-0030">Aminoacyl-tRNA synthetase</keyword>
<evidence type="ECO:0000256" key="9">
    <source>
        <dbReference type="ARBA" id="ARBA00030865"/>
    </source>
</evidence>
<dbReference type="PANTHER" id="PTHR43311">
    <property type="entry name" value="GLUTAMATE--TRNA LIGASE"/>
    <property type="match status" value="1"/>
</dbReference>
<dbReference type="SUPFAM" id="SSF48163">
    <property type="entry name" value="An anticodon-binding domain of class I aminoacyl-tRNA synthetases"/>
    <property type="match status" value="1"/>
</dbReference>
<dbReference type="EMBL" id="CR382126">
    <property type="protein sequence ID" value="CAG98149.1"/>
    <property type="molecule type" value="Genomic_DNA"/>
</dbReference>
<dbReference type="GO" id="GO:0000049">
    <property type="term" value="F:tRNA binding"/>
    <property type="evidence" value="ECO:0007669"/>
    <property type="project" value="InterPro"/>
</dbReference>
<dbReference type="EC" id="6.1.1.17" evidence="3"/>
<evidence type="ECO:0000256" key="4">
    <source>
        <dbReference type="ARBA" id="ARBA00022598"/>
    </source>
</evidence>
<evidence type="ECO:0000313" key="15">
    <source>
        <dbReference type="Proteomes" id="UP000000598"/>
    </source>
</evidence>
<comment type="similarity">
    <text evidence="2">Belongs to the class-I aminoacyl-tRNA synthetase family. Glutamate--tRNA ligase type 1 subfamily.</text>
</comment>
<dbReference type="PaxDb" id="284590-Q6CKU8"/>
<dbReference type="Pfam" id="PF00749">
    <property type="entry name" value="tRNA-synt_1c"/>
    <property type="match status" value="1"/>
</dbReference>
<feature type="domain" description="Glutamyl/glutaminyl-tRNA synthetase class Ib catalytic" evidence="12">
    <location>
        <begin position="51"/>
        <end position="377"/>
    </location>
</feature>
<dbReference type="GO" id="GO:0006424">
    <property type="term" value="P:glutamyl-tRNA aminoacylation"/>
    <property type="evidence" value="ECO:0007669"/>
    <property type="project" value="InterPro"/>
</dbReference>
<evidence type="ECO:0000256" key="2">
    <source>
        <dbReference type="ARBA" id="ARBA00007894"/>
    </source>
</evidence>
<evidence type="ECO:0000256" key="8">
    <source>
        <dbReference type="ARBA" id="ARBA00023146"/>
    </source>
</evidence>
<organism evidence="14 15">
    <name type="scientific">Kluyveromyces lactis (strain ATCC 8585 / CBS 2359 / DSM 70799 / NBRC 1267 / NRRL Y-1140 / WM37)</name>
    <name type="common">Yeast</name>
    <name type="synonym">Candida sphaerica</name>
    <dbReference type="NCBI Taxonomy" id="284590"/>
    <lineage>
        <taxon>Eukaryota</taxon>
        <taxon>Fungi</taxon>
        <taxon>Dikarya</taxon>
        <taxon>Ascomycota</taxon>
        <taxon>Saccharomycotina</taxon>
        <taxon>Saccharomycetes</taxon>
        <taxon>Saccharomycetales</taxon>
        <taxon>Saccharomycetaceae</taxon>
        <taxon>Kluyveromyces</taxon>
    </lineage>
</organism>
<dbReference type="InParanoid" id="Q6CKU8"/>
<dbReference type="HOGENOM" id="CLU_015768_6_3_1"/>
<dbReference type="InterPro" id="IPR045462">
    <property type="entry name" value="aa-tRNA-synth_I_cd-bd"/>
</dbReference>
<evidence type="ECO:0000256" key="6">
    <source>
        <dbReference type="ARBA" id="ARBA00022840"/>
    </source>
</evidence>
<dbReference type="InterPro" id="IPR033910">
    <property type="entry name" value="GluRS_core"/>
</dbReference>
<dbReference type="STRING" id="284590.Q6CKU8"/>
<dbReference type="InterPro" id="IPR020751">
    <property type="entry name" value="aa-tRNA-synth_I_codon-bd_sub2"/>
</dbReference>
<dbReference type="AlphaFoldDB" id="Q6CKU8"/>
<dbReference type="InterPro" id="IPR020058">
    <property type="entry name" value="Glu/Gln-tRNA-synth_Ib_cat-dom"/>
</dbReference>
<evidence type="ECO:0000256" key="10">
    <source>
        <dbReference type="ARBA" id="ARBA00072917"/>
    </source>
</evidence>
<dbReference type="Gene3D" id="1.10.10.350">
    <property type="match status" value="1"/>
</dbReference>
<accession>Q6CKU8</accession>
<sequence>MFRASVLGSIEKCTRKYSSLSKGKLEGILNKSKKSLFVKKPVKDVHPKYPVRTRFAPSPTGFLHMGSLRTALYNYLLAKNTGGEFLLRLEDTDQKRLVPGAEQSLYDALKWCNIKYDEGPGVNEIYGPYRQSDRTKIYQEYINTLVEKGDAYKCFCSKERLDALRESAQKLQPPTTVSYDRHCSKLSDQEVEANLKAGIPFTVRFKSPDKYPPFEDLLHGKLDIQPQVNPLDIRYDDPILMKSDNLPTYHFANVIDDHLMKITHVIRGEEWLPSTPKHTALYEAYGWTPPHYVHIPLLTTTSDKKLSKRKGDADVRAMRAKGILPEALINFSALFGWAPPRELASANHECFSLEELVHIFDLNHLTKGNAKVDDKKLYYFNKHYLTQRLQNPDQFEELLDIAYDFMKPNYKSLSKDHLREVLKSIGTHLTTIYDIDSSFYNLFKDPTYVNENATNFLENHNTDDVCRVLSFLKDKISESNISDLIKTAVEELSVPKKLIFESVRFALVGSMPCVKLPVLVKILTPDESNRRIGNALTLIKSR</sequence>
<dbReference type="GO" id="GO:0004818">
    <property type="term" value="F:glutamate-tRNA ligase activity"/>
    <property type="evidence" value="ECO:0007669"/>
    <property type="project" value="UniProtKB-EC"/>
</dbReference>
<dbReference type="GO" id="GO:0008270">
    <property type="term" value="F:zinc ion binding"/>
    <property type="evidence" value="ECO:0007669"/>
    <property type="project" value="InterPro"/>
</dbReference>
<keyword evidence="15" id="KW-1185">Reference proteome</keyword>
<evidence type="ECO:0000256" key="7">
    <source>
        <dbReference type="ARBA" id="ARBA00022917"/>
    </source>
</evidence>
<dbReference type="HAMAP" id="MF_00022">
    <property type="entry name" value="Glu_tRNA_synth_type1"/>
    <property type="match status" value="1"/>
</dbReference>
<evidence type="ECO:0000259" key="12">
    <source>
        <dbReference type="Pfam" id="PF00749"/>
    </source>
</evidence>
<evidence type="ECO:0000256" key="11">
    <source>
        <dbReference type="RuleBase" id="RU363037"/>
    </source>
</evidence>
<evidence type="ECO:0000256" key="5">
    <source>
        <dbReference type="ARBA" id="ARBA00022741"/>
    </source>
</evidence>
<evidence type="ECO:0000256" key="1">
    <source>
        <dbReference type="ARBA" id="ARBA00004173"/>
    </source>
</evidence>
<keyword evidence="4 11" id="KW-0436">Ligase</keyword>
<dbReference type="GO" id="GO:0005739">
    <property type="term" value="C:mitochondrion"/>
    <property type="evidence" value="ECO:0007669"/>
    <property type="project" value="UniProtKB-SubCell"/>
</dbReference>
<evidence type="ECO:0000259" key="13">
    <source>
        <dbReference type="Pfam" id="PF19269"/>
    </source>
</evidence>
<keyword evidence="5 11" id="KW-0547">Nucleotide-binding</keyword>
<dbReference type="CDD" id="cd00808">
    <property type="entry name" value="GluRS_core"/>
    <property type="match status" value="1"/>
</dbReference>
<dbReference type="NCBIfam" id="TIGR00464">
    <property type="entry name" value="gltX_bact"/>
    <property type="match status" value="1"/>
</dbReference>
<gene>
    <name evidence="14" type="ORF">KLLA0_F07975g</name>
</gene>
<keyword evidence="6 11" id="KW-0067">ATP-binding</keyword>
<protein>
    <recommendedName>
        <fullName evidence="10">Glutamate--tRNA ligase, mitochondrial</fullName>
        <ecNumber evidence="3">6.1.1.17</ecNumber>
    </recommendedName>
    <alternativeName>
        <fullName evidence="9">Glutamyl-tRNA synthetase</fullName>
    </alternativeName>
</protein>
<dbReference type="FunFam" id="3.40.50.620:FF:000045">
    <property type="entry name" value="Glutamate--tRNA ligase, mitochondrial"/>
    <property type="match status" value="1"/>
</dbReference>
<feature type="domain" description="Aminoacyl-tRNA synthetase class I anticodon-binding" evidence="13">
    <location>
        <begin position="405"/>
        <end position="536"/>
    </location>
</feature>
<dbReference type="SUPFAM" id="SSF52374">
    <property type="entry name" value="Nucleotidylyl transferase"/>
    <property type="match status" value="1"/>
</dbReference>